<reference evidence="2" key="1">
    <citation type="submission" date="2023-02" db="EMBL/GenBank/DDBJ databases">
        <title>Comparative genomics and fermentation flavor characterization of five lactic acid bacteria reveal flavor biosynthesis metabolic pathways in fermented muskmelon puree.</title>
        <authorList>
            <person name="Yuan L."/>
            <person name="Li M."/>
            <person name="Xu X."/>
            <person name="Lao F."/>
            <person name="Wu J."/>
        </authorList>
    </citation>
    <scope>NUCLEOTIDE SEQUENCE</scope>
    <source>
        <strain evidence="2">Pa-2</strain>
    </source>
</reference>
<evidence type="ECO:0000313" key="2">
    <source>
        <dbReference type="EMBL" id="WEA14871.1"/>
    </source>
</evidence>
<dbReference type="CDD" id="cd19958">
    <property type="entry name" value="pyocin_knob"/>
    <property type="match status" value="1"/>
</dbReference>
<dbReference type="Gene3D" id="2.60.40.3350">
    <property type="match status" value="1"/>
</dbReference>
<name>A0AAX3NG03_9LACT</name>
<sequence length="490" mass="53080">MAYKTLNLDLAKSPILKSIVYGRIGDSDMQTVTVNVTSRDVPVDLTGFIITFEGITNGEKTKVFDVDGISSTDEGLKKGTFDYTFPNMAFAVGGSYEIAYFSIVKGDKRDTTGEFDIIVGSNADIDAAEAETIITEYNKLVKELHAITDKYISDSDAKFADINAKIVDLQAKITQYQTTVKNTADSAISTINTTKDSAINAVNTSSNAAIKAVEDALKQFEAGDFYTKSETDAKFKAVNDLIVSQDIPEGANLDDYKKEGEFSKKTPTVVTGAPEGVTGAFRLSVRSMVGSSGIFQTLYDYATRAIYYRIGNTSLGFNLPWQRIANNSEVVHLTGDETIEGKKTFTGSLEVQLLSSDGTLLRTATFDADGQTLSTDRELTPLTMASGYAANAAEYCIKGGWIFITVQGARPTSNQTGASYYTFLKLPSEIVKHLSHTEAFMWSNFQGGGAAYSGGILNTGEVHLYASPSSVTIGSNHRYSFNMVIPLRKT</sequence>
<dbReference type="Pfam" id="PF10651">
    <property type="entry name" value="BppU_N"/>
    <property type="match status" value="1"/>
</dbReference>
<accession>A0AAX3NG03</accession>
<dbReference type="Gene3D" id="6.10.140.2190">
    <property type="match status" value="1"/>
</dbReference>
<dbReference type="EMBL" id="CP118627">
    <property type="protein sequence ID" value="WEA14871.1"/>
    <property type="molecule type" value="Genomic_DNA"/>
</dbReference>
<dbReference type="Proteomes" id="UP001217324">
    <property type="component" value="Chromosome"/>
</dbReference>
<feature type="domain" description="BppU N-terminal" evidence="1">
    <location>
        <begin position="6"/>
        <end position="144"/>
    </location>
</feature>
<evidence type="ECO:0000313" key="3">
    <source>
        <dbReference type="Proteomes" id="UP001217324"/>
    </source>
</evidence>
<dbReference type="InterPro" id="IPR018913">
    <property type="entry name" value="BppU_N"/>
</dbReference>
<dbReference type="AlphaFoldDB" id="A0AAX3NG03"/>
<gene>
    <name evidence="2" type="ORF">PWF74_05020</name>
</gene>
<evidence type="ECO:0000259" key="1">
    <source>
        <dbReference type="Pfam" id="PF10651"/>
    </source>
</evidence>
<dbReference type="SUPFAM" id="SSF69349">
    <property type="entry name" value="Phage fibre proteins"/>
    <property type="match status" value="1"/>
</dbReference>
<dbReference type="RefSeq" id="WP_270517028.1">
    <property type="nucleotide sequence ID" value="NZ_CP118627.1"/>
</dbReference>
<proteinExistence type="predicted"/>
<protein>
    <submittedName>
        <fullName evidence="2">BppU family phage baseplate upper protein</fullName>
    </submittedName>
</protein>
<organism evidence="2 3">
    <name type="scientific">Lactococcus garvieae</name>
    <dbReference type="NCBI Taxonomy" id="1363"/>
    <lineage>
        <taxon>Bacteria</taxon>
        <taxon>Bacillati</taxon>
        <taxon>Bacillota</taxon>
        <taxon>Bacilli</taxon>
        <taxon>Lactobacillales</taxon>
        <taxon>Streptococcaceae</taxon>
        <taxon>Lactococcus</taxon>
    </lineage>
</organism>